<gene>
    <name evidence="2" type="ORF">KDK_58950</name>
</gene>
<dbReference type="RefSeq" id="WP_126554632.1">
    <property type="nucleotide sequence ID" value="NZ_BIFS01000002.1"/>
</dbReference>
<accession>A0A402ASL5</accession>
<name>A0A402ASL5_9CHLR</name>
<keyword evidence="1" id="KW-0472">Membrane</keyword>
<feature type="transmembrane region" description="Helical" evidence="1">
    <location>
        <begin position="102"/>
        <end position="122"/>
    </location>
</feature>
<protein>
    <submittedName>
        <fullName evidence="2">Uncharacterized protein</fullName>
    </submittedName>
</protein>
<evidence type="ECO:0000313" key="2">
    <source>
        <dbReference type="EMBL" id="GCE22095.1"/>
    </source>
</evidence>
<proteinExistence type="predicted"/>
<dbReference type="Proteomes" id="UP000287188">
    <property type="component" value="Unassembled WGS sequence"/>
</dbReference>
<feature type="transmembrane region" description="Helical" evidence="1">
    <location>
        <begin position="63"/>
        <end position="82"/>
    </location>
</feature>
<organism evidence="2 3">
    <name type="scientific">Dictyobacter kobayashii</name>
    <dbReference type="NCBI Taxonomy" id="2014872"/>
    <lineage>
        <taxon>Bacteria</taxon>
        <taxon>Bacillati</taxon>
        <taxon>Chloroflexota</taxon>
        <taxon>Ktedonobacteria</taxon>
        <taxon>Ktedonobacterales</taxon>
        <taxon>Dictyobacteraceae</taxon>
        <taxon>Dictyobacter</taxon>
    </lineage>
</organism>
<sequence length="176" mass="19144">MKNEQPLKQTRMWPGNKSNRLLLPATLIGSALVWVGNHHGLWWLIIITGMGFGWLIRGKNLHLIATCTTALAGWGVDLLWQARNANIVETAAVVGGIIGLPPAYSSSIVIVFTLMLAWLLCASGDWVGTASRHLIIAAITPQAHSPNPGLRDTDRQDRPAKAHIATQPATCEKVYQ</sequence>
<dbReference type="EMBL" id="BIFS01000002">
    <property type="protein sequence ID" value="GCE22095.1"/>
    <property type="molecule type" value="Genomic_DNA"/>
</dbReference>
<dbReference type="AlphaFoldDB" id="A0A402ASL5"/>
<keyword evidence="3" id="KW-1185">Reference proteome</keyword>
<reference evidence="3" key="1">
    <citation type="submission" date="2018-12" db="EMBL/GenBank/DDBJ databases">
        <title>Tengunoibacter tsumagoiensis gen. nov., sp. nov., Dictyobacter kobayashii sp. nov., D. alpinus sp. nov., and D. joshuensis sp. nov. and description of Dictyobacteraceae fam. nov. within the order Ktedonobacterales isolated from Tengu-no-mugimeshi.</title>
        <authorList>
            <person name="Wang C.M."/>
            <person name="Zheng Y."/>
            <person name="Sakai Y."/>
            <person name="Toyoda A."/>
            <person name="Minakuchi Y."/>
            <person name="Abe K."/>
            <person name="Yokota A."/>
            <person name="Yabe S."/>
        </authorList>
    </citation>
    <scope>NUCLEOTIDE SEQUENCE [LARGE SCALE GENOMIC DNA]</scope>
    <source>
        <strain evidence="3">Uno11</strain>
    </source>
</reference>
<keyword evidence="1" id="KW-0812">Transmembrane</keyword>
<comment type="caution">
    <text evidence="2">The sequence shown here is derived from an EMBL/GenBank/DDBJ whole genome shotgun (WGS) entry which is preliminary data.</text>
</comment>
<feature type="transmembrane region" description="Helical" evidence="1">
    <location>
        <begin position="20"/>
        <end position="35"/>
    </location>
</feature>
<feature type="transmembrane region" description="Helical" evidence="1">
    <location>
        <begin position="41"/>
        <end position="56"/>
    </location>
</feature>
<keyword evidence="1" id="KW-1133">Transmembrane helix</keyword>
<evidence type="ECO:0000313" key="3">
    <source>
        <dbReference type="Proteomes" id="UP000287188"/>
    </source>
</evidence>
<evidence type="ECO:0000256" key="1">
    <source>
        <dbReference type="SAM" id="Phobius"/>
    </source>
</evidence>